<dbReference type="PRINTS" id="PR00147">
    <property type="entry name" value="DNAPHOTLYASE"/>
</dbReference>
<dbReference type="InterPro" id="IPR036155">
    <property type="entry name" value="Crypto/Photolyase_N_sf"/>
</dbReference>
<dbReference type="SUPFAM" id="SSF52425">
    <property type="entry name" value="Cryptochrome/photolyase, N-terminal domain"/>
    <property type="match status" value="1"/>
</dbReference>
<dbReference type="GO" id="GO:0006950">
    <property type="term" value="P:response to stress"/>
    <property type="evidence" value="ECO:0007669"/>
    <property type="project" value="UniProtKB-ARBA"/>
</dbReference>
<evidence type="ECO:0000256" key="1">
    <source>
        <dbReference type="ARBA" id="ARBA00001932"/>
    </source>
</evidence>
<evidence type="ECO:0000256" key="3">
    <source>
        <dbReference type="ARBA" id="ARBA00022827"/>
    </source>
</evidence>
<name>A0A074N149_ERYLO</name>
<dbReference type="InterPro" id="IPR014729">
    <property type="entry name" value="Rossmann-like_a/b/a_fold"/>
</dbReference>
<keyword evidence="3 5" id="KW-0274">FAD</keyword>
<dbReference type="InterPro" id="IPR018394">
    <property type="entry name" value="DNA_photolyase_1_CS_C"/>
</dbReference>
<dbReference type="SUPFAM" id="SSF48173">
    <property type="entry name" value="Cryptochrome/photolyase FAD-binding domain"/>
    <property type="match status" value="1"/>
</dbReference>
<organism evidence="10 11">
    <name type="scientific">Erythrobacter longus</name>
    <dbReference type="NCBI Taxonomy" id="1044"/>
    <lineage>
        <taxon>Bacteria</taxon>
        <taxon>Pseudomonadati</taxon>
        <taxon>Pseudomonadota</taxon>
        <taxon>Alphaproteobacteria</taxon>
        <taxon>Sphingomonadales</taxon>
        <taxon>Erythrobacteraceae</taxon>
        <taxon>Erythrobacter/Porphyrobacter group</taxon>
        <taxon>Erythrobacter</taxon>
    </lineage>
</organism>
<protein>
    <submittedName>
        <fullName evidence="10">Deoxyribodipyrimidine photolyase</fullName>
    </submittedName>
</protein>
<dbReference type="AlphaFoldDB" id="A0A074N149"/>
<feature type="compositionally biased region" description="Low complexity" evidence="8">
    <location>
        <begin position="164"/>
        <end position="173"/>
    </location>
</feature>
<dbReference type="EMBL" id="JMIW01000001">
    <property type="protein sequence ID" value="KEO91607.1"/>
    <property type="molecule type" value="Genomic_DNA"/>
</dbReference>
<feature type="domain" description="Photolyase/cryptochrome alpha/beta" evidence="9">
    <location>
        <begin position="3"/>
        <end position="126"/>
    </location>
</feature>
<dbReference type="GO" id="GO:0006139">
    <property type="term" value="P:nucleobase-containing compound metabolic process"/>
    <property type="evidence" value="ECO:0007669"/>
    <property type="project" value="UniProtKB-ARBA"/>
</dbReference>
<dbReference type="PANTHER" id="PTHR11455:SF9">
    <property type="entry name" value="CRYPTOCHROME CIRCADIAN CLOCK 5 ISOFORM X1"/>
    <property type="match status" value="1"/>
</dbReference>
<comment type="caution">
    <text evidence="10">The sequence shown here is derived from an EMBL/GenBank/DDBJ whole genome shotgun (WGS) entry which is preliminary data.</text>
</comment>
<evidence type="ECO:0000256" key="4">
    <source>
        <dbReference type="ARBA" id="ARBA00022991"/>
    </source>
</evidence>
<keyword evidence="2 5" id="KW-0285">Flavoprotein</keyword>
<keyword evidence="10" id="KW-0456">Lyase</keyword>
<comment type="cofactor">
    <cofactor evidence="5">
        <name>FAD</name>
        <dbReference type="ChEBI" id="CHEBI:57692"/>
    </cofactor>
    <text evidence="5">Binds 1 FAD per subunit.</text>
</comment>
<feature type="binding site" evidence="5">
    <location>
        <position position="220"/>
    </location>
    <ligand>
        <name>FAD</name>
        <dbReference type="ChEBI" id="CHEBI:57692"/>
    </ligand>
</feature>
<sequence length="464" mass="54224">MSETQIVWLRRDLRMADNPALYEAAKRGPVVAVYVLDDDRASTHAYGGASRWWLHHSLEALQNSFASRHAKIVLRRGDAVEHLLQIAEETGAKTIHANRHFEPWWRNAEKTLGEKIDLERYDDANFLTVMGSIKTGTGGQYKIYTPFSRAVRSQYPPRDELPEPETLSSPETYPESDDIADWKLLPSKPDWAAGMRDFWKVGEAAAHERLEWWETHVDDYDDKRNFPSVEKTSRLSPHLHFGEITPVQIWHHFKHKRSKGWDTYESELIWRDYAQNTVAQFPLYARDNYREDFDKIKWRDPETDEKAAKDLKKWQQGRTGYPIVDAGMRELWQTGWMHNRVRMITASFLIKHLLIDWRHGEQWFWDTLVDADYASNATNWQWTAGTGVDSNMFVRIMAPLSQSEKFDSAAYIRKYVPELAGLDEPYIHDPEEFGRLPKAYPPKMIAHKEARERALAAYKAMKDD</sequence>
<dbReference type="GO" id="GO:0003677">
    <property type="term" value="F:DNA binding"/>
    <property type="evidence" value="ECO:0007669"/>
    <property type="project" value="TreeGrafter"/>
</dbReference>
<evidence type="ECO:0000256" key="8">
    <source>
        <dbReference type="SAM" id="MobiDB-lite"/>
    </source>
</evidence>
<feature type="binding site" evidence="5">
    <location>
        <position position="264"/>
    </location>
    <ligand>
        <name>FAD</name>
        <dbReference type="ChEBI" id="CHEBI:57692"/>
    </ligand>
</feature>
<comment type="similarity">
    <text evidence="7">Belongs to the DNA photolyase family.</text>
</comment>
<evidence type="ECO:0000256" key="5">
    <source>
        <dbReference type="PIRSR" id="PIRSR602081-1"/>
    </source>
</evidence>
<dbReference type="PROSITE" id="PS00394">
    <property type="entry name" value="DNA_PHOTOLYASES_1_1"/>
    <property type="match status" value="1"/>
</dbReference>
<dbReference type="GO" id="GO:0009416">
    <property type="term" value="P:response to light stimulus"/>
    <property type="evidence" value="ECO:0007669"/>
    <property type="project" value="TreeGrafter"/>
</dbReference>
<dbReference type="InterPro" id="IPR005101">
    <property type="entry name" value="Cryptochr/Photolyase_FAD-bd"/>
</dbReference>
<dbReference type="Pfam" id="PF03441">
    <property type="entry name" value="FAD_binding_7"/>
    <property type="match status" value="1"/>
</dbReference>
<keyword evidence="11" id="KW-1185">Reference proteome</keyword>
<dbReference type="PROSITE" id="PS00691">
    <property type="entry name" value="DNA_PHOTOLYASES_1_2"/>
    <property type="match status" value="1"/>
</dbReference>
<dbReference type="InterPro" id="IPR006050">
    <property type="entry name" value="DNA_photolyase_N"/>
</dbReference>
<dbReference type="RefSeq" id="WP_034957915.1">
    <property type="nucleotide sequence ID" value="NZ_JMIW01000001.1"/>
</dbReference>
<dbReference type="Gene3D" id="1.25.40.80">
    <property type="match status" value="1"/>
</dbReference>
<dbReference type="GO" id="GO:0003904">
    <property type="term" value="F:deoxyribodipyrimidine photo-lyase activity"/>
    <property type="evidence" value="ECO:0007669"/>
    <property type="project" value="TreeGrafter"/>
</dbReference>
<feature type="binding site" evidence="5">
    <location>
        <begin position="370"/>
        <end position="372"/>
    </location>
    <ligand>
        <name>FAD</name>
        <dbReference type="ChEBI" id="CHEBI:57692"/>
    </ligand>
</feature>
<accession>A0A074N149</accession>
<evidence type="ECO:0000313" key="10">
    <source>
        <dbReference type="EMBL" id="KEO91607.1"/>
    </source>
</evidence>
<dbReference type="InterPro" id="IPR036134">
    <property type="entry name" value="Crypto/Photolyase_FAD-like_sf"/>
</dbReference>
<dbReference type="eggNOG" id="COG0415">
    <property type="taxonomic scope" value="Bacteria"/>
</dbReference>
<feature type="region of interest" description="Disordered" evidence="8">
    <location>
        <begin position="154"/>
        <end position="178"/>
    </location>
</feature>
<evidence type="ECO:0000256" key="6">
    <source>
        <dbReference type="PIRSR" id="PIRSR602081-2"/>
    </source>
</evidence>
<dbReference type="InterPro" id="IPR002081">
    <property type="entry name" value="Cryptochrome/DNA_photolyase_1"/>
</dbReference>
<dbReference type="Gene3D" id="1.10.579.10">
    <property type="entry name" value="DNA Cyclobutane Dipyrimidine Photolyase, subunit A, domain 3"/>
    <property type="match status" value="1"/>
</dbReference>
<evidence type="ECO:0000313" key="11">
    <source>
        <dbReference type="Proteomes" id="UP000027647"/>
    </source>
</evidence>
<dbReference type="Pfam" id="PF00875">
    <property type="entry name" value="DNA_photolyase"/>
    <property type="match status" value="1"/>
</dbReference>
<evidence type="ECO:0000256" key="2">
    <source>
        <dbReference type="ARBA" id="ARBA00022630"/>
    </source>
</evidence>
<feature type="binding site" evidence="5">
    <location>
        <begin position="232"/>
        <end position="236"/>
    </location>
    <ligand>
        <name>FAD</name>
        <dbReference type="ChEBI" id="CHEBI:57692"/>
    </ligand>
</feature>
<dbReference type="OrthoDB" id="9772484at2"/>
<feature type="site" description="Electron transfer via tryptophanyl radical" evidence="6">
    <location>
        <position position="298"/>
    </location>
</feature>
<dbReference type="GO" id="GO:0071949">
    <property type="term" value="F:FAD binding"/>
    <property type="evidence" value="ECO:0007669"/>
    <property type="project" value="TreeGrafter"/>
</dbReference>
<dbReference type="PANTHER" id="PTHR11455">
    <property type="entry name" value="CRYPTOCHROME"/>
    <property type="match status" value="1"/>
</dbReference>
<comment type="cofactor">
    <cofactor evidence="1">
        <name>(6R)-5,10-methylene-5,6,7,8-tetrahydrofolate</name>
        <dbReference type="ChEBI" id="CHEBI:15636"/>
    </cofactor>
</comment>
<reference evidence="10 11" key="1">
    <citation type="submission" date="2014-04" db="EMBL/GenBank/DDBJ databases">
        <title>A comprehensive comparison of genomes of Erythrobacter spp. strains.</title>
        <authorList>
            <person name="Zheng Q."/>
        </authorList>
    </citation>
    <scope>NUCLEOTIDE SEQUENCE [LARGE SCALE GENOMIC DNA]</scope>
    <source>
        <strain evidence="10 11">DSM 6997</strain>
    </source>
</reference>
<dbReference type="STRING" id="1044.EH31_02750"/>
<dbReference type="Gene3D" id="3.40.50.620">
    <property type="entry name" value="HUPs"/>
    <property type="match status" value="1"/>
</dbReference>
<keyword evidence="4 7" id="KW-0157">Chromophore</keyword>
<evidence type="ECO:0000256" key="7">
    <source>
        <dbReference type="RuleBase" id="RU004182"/>
    </source>
</evidence>
<dbReference type="Proteomes" id="UP000027647">
    <property type="component" value="Unassembled WGS sequence"/>
</dbReference>
<evidence type="ECO:0000259" key="9">
    <source>
        <dbReference type="PROSITE" id="PS51645"/>
    </source>
</evidence>
<feature type="site" description="Electron transfer via tryptophanyl radical" evidence="6">
    <location>
        <position position="357"/>
    </location>
</feature>
<gene>
    <name evidence="10" type="ORF">EH31_02750</name>
</gene>
<proteinExistence type="inferred from homology"/>
<dbReference type="PROSITE" id="PS51645">
    <property type="entry name" value="PHR_CRY_ALPHA_BETA"/>
    <property type="match status" value="1"/>
</dbReference>
<feature type="site" description="Electron transfer via tryptophanyl radical" evidence="6">
    <location>
        <position position="380"/>
    </location>
</feature>